<protein>
    <submittedName>
        <fullName evidence="2">DEBR0S2_02894g1_1</fullName>
    </submittedName>
</protein>
<proteinExistence type="predicted"/>
<dbReference type="AlphaFoldDB" id="A0A7D9CWH1"/>
<evidence type="ECO:0000313" key="3">
    <source>
        <dbReference type="Proteomes" id="UP000478008"/>
    </source>
</evidence>
<feature type="region of interest" description="Disordered" evidence="1">
    <location>
        <begin position="1"/>
        <end position="55"/>
    </location>
</feature>
<feature type="region of interest" description="Disordered" evidence="1">
    <location>
        <begin position="475"/>
        <end position="495"/>
    </location>
</feature>
<feature type="region of interest" description="Disordered" evidence="1">
    <location>
        <begin position="347"/>
        <end position="370"/>
    </location>
</feature>
<keyword evidence="3" id="KW-1185">Reference proteome</keyword>
<feature type="compositionally biased region" description="Basic and acidic residues" evidence="1">
    <location>
        <begin position="475"/>
        <end position="488"/>
    </location>
</feature>
<name>A0A7D9CWH1_DEKBR</name>
<reference evidence="2 3" key="1">
    <citation type="submission" date="2019-07" db="EMBL/GenBank/DDBJ databases">
        <authorList>
            <person name="Friedrich A."/>
            <person name="Schacherer J."/>
        </authorList>
    </citation>
    <scope>NUCLEOTIDE SEQUENCE [LARGE SCALE GENOMIC DNA]</scope>
</reference>
<dbReference type="Proteomes" id="UP000478008">
    <property type="component" value="Unassembled WGS sequence"/>
</dbReference>
<dbReference type="EMBL" id="CABFWN010000002">
    <property type="protein sequence ID" value="VUG17275.1"/>
    <property type="molecule type" value="Genomic_DNA"/>
</dbReference>
<sequence>MIRRDMANQDQSNRAGRNSGGLFSKMRRIFSGVSKAADETRKNQHTRPAGIPQANTSIVRPNMSFNASALNAASNLSTLDMSNLSNASTTFTNRNPNDTLAEFFKRKGDQPLTEIEVEGVMSLINKTQRGSQSMFPNRTTFIYPQSGRTSANNSTLLHGYNQTVIGAENGNKTILRPSNLKEPVRIHTPSYKSKIQTIRRPHLQRIVRYGRPHNSGLSTGKRFRSPLEEYREQLKEKKELERKIAERKKIEQHKLEQEKTGHKNKKQKKYNGGVIDLTHIGEESDGEEEVHTELPHKVAPTLKQEEPAFDIDIEMTDETKPDQKVKQPMSKTAAHLLSIIEGKPKTVKKEPKAVEKDKITPKPKASPEKVVKKAPFIDLSKDQRLEILEKKEQPAPKKEEKQKQAVLTGFTIHKPAKVARDIEKPKISIPEFKKPQKINGVDTGEGKKFDGFHFDSNGSFSKKLISNLKQDLKEAKRSANGNGEEKKSFSSASFDFKEREKEQHVSFAPNKHNMHNKFNFGGIKTVPSDLNVQEKIDSFSFPDVSSSNSHLLHALESQETSELPSVGKTKKKFVSNVHETMESIPEKIPKRKEVEGFVFPTVSKGNASLLSQIDEKTVHLYDSEFIF</sequence>
<evidence type="ECO:0000313" key="2">
    <source>
        <dbReference type="EMBL" id="VUG17275.1"/>
    </source>
</evidence>
<evidence type="ECO:0000256" key="1">
    <source>
        <dbReference type="SAM" id="MobiDB-lite"/>
    </source>
</evidence>
<gene>
    <name evidence="2" type="ORF">DEBR0S2_02894G</name>
</gene>
<organism evidence="2 3">
    <name type="scientific">Dekkera bruxellensis</name>
    <name type="common">Brettanomyces custersii</name>
    <dbReference type="NCBI Taxonomy" id="5007"/>
    <lineage>
        <taxon>Eukaryota</taxon>
        <taxon>Fungi</taxon>
        <taxon>Dikarya</taxon>
        <taxon>Ascomycota</taxon>
        <taxon>Saccharomycotina</taxon>
        <taxon>Pichiomycetes</taxon>
        <taxon>Pichiales</taxon>
        <taxon>Pichiaceae</taxon>
        <taxon>Brettanomyces</taxon>
    </lineage>
</organism>
<accession>A0A7D9CWH1</accession>